<keyword evidence="7" id="KW-0812">Transmembrane</keyword>
<dbReference type="PANTHER" id="PTHR13683">
    <property type="entry name" value="ASPARTYL PROTEASES"/>
    <property type="match status" value="1"/>
</dbReference>
<keyword evidence="3" id="KW-0064">Aspartyl protease</keyword>
<dbReference type="InterPro" id="IPR032799">
    <property type="entry name" value="TAXi_C"/>
</dbReference>
<dbReference type="RefSeq" id="XP_004516595.1">
    <property type="nucleotide sequence ID" value="XM_004516538.3"/>
</dbReference>
<organism evidence="10 11">
    <name type="scientific">Cicer arietinum</name>
    <name type="common">Chickpea</name>
    <name type="synonym">Garbanzo</name>
    <dbReference type="NCBI Taxonomy" id="3827"/>
    <lineage>
        <taxon>Eukaryota</taxon>
        <taxon>Viridiplantae</taxon>
        <taxon>Streptophyta</taxon>
        <taxon>Embryophyta</taxon>
        <taxon>Tracheophyta</taxon>
        <taxon>Spermatophyta</taxon>
        <taxon>Magnoliopsida</taxon>
        <taxon>eudicotyledons</taxon>
        <taxon>Gunneridae</taxon>
        <taxon>Pentapetalae</taxon>
        <taxon>rosids</taxon>
        <taxon>fabids</taxon>
        <taxon>Fabales</taxon>
        <taxon>Fabaceae</taxon>
        <taxon>Papilionoideae</taxon>
        <taxon>50 kb inversion clade</taxon>
        <taxon>NPAAA clade</taxon>
        <taxon>Hologalegina</taxon>
        <taxon>IRL clade</taxon>
        <taxon>Cicereae</taxon>
        <taxon>Cicer</taxon>
    </lineage>
</organism>
<evidence type="ECO:0000259" key="9">
    <source>
        <dbReference type="PROSITE" id="PS51767"/>
    </source>
</evidence>
<name>A0A1S2Z7T7_CICAR</name>
<evidence type="ECO:0000256" key="8">
    <source>
        <dbReference type="SAM" id="SignalP"/>
    </source>
</evidence>
<keyword evidence="8" id="KW-0732">Signal</keyword>
<comment type="similarity">
    <text evidence="1">Belongs to the peptidase A1 family.</text>
</comment>
<dbReference type="FunFam" id="2.40.70.10:FF:000018">
    <property type="entry name" value="Aspartic proteinase-like protein 2"/>
    <property type="match status" value="1"/>
</dbReference>
<dbReference type="InterPro" id="IPR021109">
    <property type="entry name" value="Peptidase_aspartic_dom_sf"/>
</dbReference>
<feature type="active site" evidence="6">
    <location>
        <position position="92"/>
    </location>
</feature>
<dbReference type="GO" id="GO:0006508">
    <property type="term" value="P:proteolysis"/>
    <property type="evidence" value="ECO:0007669"/>
    <property type="project" value="UniProtKB-KW"/>
</dbReference>
<keyword evidence="2" id="KW-0645">Protease</keyword>
<keyword evidence="4" id="KW-0378">Hydrolase</keyword>
<accession>A0A1S2Z7T7</accession>
<dbReference type="OrthoDB" id="2747330at2759"/>
<dbReference type="Pfam" id="PF14541">
    <property type="entry name" value="TAXi_C"/>
    <property type="match status" value="1"/>
</dbReference>
<dbReference type="AlphaFoldDB" id="A0A1S2Z7T7"/>
<dbReference type="Gene3D" id="2.40.70.10">
    <property type="entry name" value="Acid Proteases"/>
    <property type="match status" value="2"/>
</dbReference>
<keyword evidence="5" id="KW-0325">Glycoprotein</keyword>
<dbReference type="CDD" id="cd05476">
    <property type="entry name" value="pepsin_A_like_plant"/>
    <property type="match status" value="1"/>
</dbReference>
<evidence type="ECO:0000256" key="3">
    <source>
        <dbReference type="ARBA" id="ARBA00022750"/>
    </source>
</evidence>
<dbReference type="InterPro" id="IPR001461">
    <property type="entry name" value="Aspartic_peptidase_A1"/>
</dbReference>
<dbReference type="eggNOG" id="KOG1339">
    <property type="taxonomic scope" value="Eukaryota"/>
</dbReference>
<evidence type="ECO:0000256" key="2">
    <source>
        <dbReference type="ARBA" id="ARBA00022670"/>
    </source>
</evidence>
<dbReference type="PROSITE" id="PS51767">
    <property type="entry name" value="PEPTIDASE_A1"/>
    <property type="match status" value="1"/>
</dbReference>
<keyword evidence="7" id="KW-1133">Transmembrane helix</keyword>
<evidence type="ECO:0000313" key="11">
    <source>
        <dbReference type="RefSeq" id="XP_004516595.1"/>
    </source>
</evidence>
<dbReference type="KEGG" id="cam:101501170"/>
<keyword evidence="7" id="KW-0472">Membrane</keyword>
<feature type="chain" id="PRO_5010168004" evidence="8">
    <location>
        <begin position="21"/>
        <end position="487"/>
    </location>
</feature>
<dbReference type="InterPro" id="IPR032861">
    <property type="entry name" value="TAXi_N"/>
</dbReference>
<feature type="domain" description="Peptidase A1" evidence="9">
    <location>
        <begin position="74"/>
        <end position="432"/>
    </location>
</feature>
<proteinExistence type="inferred from homology"/>
<dbReference type="PaxDb" id="3827-XP_004516596.1"/>
<evidence type="ECO:0000313" key="10">
    <source>
        <dbReference type="Proteomes" id="UP000087171"/>
    </source>
</evidence>
<evidence type="ECO:0000256" key="4">
    <source>
        <dbReference type="ARBA" id="ARBA00022801"/>
    </source>
</evidence>
<feature type="transmembrane region" description="Helical" evidence="7">
    <location>
        <begin position="466"/>
        <end position="486"/>
    </location>
</feature>
<dbReference type="SUPFAM" id="SSF50630">
    <property type="entry name" value="Acid proteases"/>
    <property type="match status" value="1"/>
</dbReference>
<dbReference type="PRINTS" id="PR00792">
    <property type="entry name" value="PEPSIN"/>
</dbReference>
<sequence>MQFIYITLLLLASIAAPTVCTTYLPLKRVIPLNHRVKIDTLIARDRVRHSRILGGVGVNFSVQGIADPNSFGLYTTKVKLGSPPREFTVQIDTGSDALWVNCNPCTGCPHSSGLGIELNFFDTTSSSTAALVHCSDPLCSLAVQGAQASCSDKDNHNHNQCTYAFRFEDNSDTSGFYLSDKMYFDTIIGHSSPTSVNSSATIFFGCSTDVSGGLTKTARAFDGIFGFGPNDVSVVSQLSSQGKTPNVFSHCLKGDGNGGGILVIGEILEPNIVYSPMLPSQLHYVLNLQSISVSGNLLSINPAVFVTSDDKGIVVDSGTTLAYLIQEAYDPLVNAITTAVSQLGIPAISEGSPCYLVSTSIDIFPSITFNFSGGAPMVLKPAQYLVHNDFLFSSTWCVGFQKIQSGSSILGDLVLKDRIVVYDLDNQRIGWTDYNCSLRVNVSMTPRKDKRINPRAKRSSASSLEIRILCTLLHVTFVAFLMHILCS</sequence>
<dbReference type="InterPro" id="IPR033121">
    <property type="entry name" value="PEPTIDASE_A1"/>
</dbReference>
<evidence type="ECO:0000256" key="7">
    <source>
        <dbReference type="SAM" id="Phobius"/>
    </source>
</evidence>
<feature type="active site" evidence="6">
    <location>
        <position position="316"/>
    </location>
</feature>
<evidence type="ECO:0000256" key="1">
    <source>
        <dbReference type="ARBA" id="ARBA00007447"/>
    </source>
</evidence>
<gene>
    <name evidence="11" type="primary">LOC101501170</name>
</gene>
<evidence type="ECO:0000256" key="5">
    <source>
        <dbReference type="ARBA" id="ARBA00023180"/>
    </source>
</evidence>
<dbReference type="InterPro" id="IPR034161">
    <property type="entry name" value="Pepsin-like_plant"/>
</dbReference>
<keyword evidence="10" id="KW-1185">Reference proteome</keyword>
<dbReference type="GeneID" id="101501170"/>
<feature type="signal peptide" evidence="8">
    <location>
        <begin position="1"/>
        <end position="20"/>
    </location>
</feature>
<dbReference type="PANTHER" id="PTHR13683:SF875">
    <property type="entry name" value="EUKARYOTIC ASPARTYL PROTEASE FAMILY PROTEIN"/>
    <property type="match status" value="1"/>
</dbReference>
<dbReference type="Pfam" id="PF14543">
    <property type="entry name" value="TAXi_N"/>
    <property type="match status" value="1"/>
</dbReference>
<dbReference type="GO" id="GO:0004190">
    <property type="term" value="F:aspartic-type endopeptidase activity"/>
    <property type="evidence" value="ECO:0007669"/>
    <property type="project" value="UniProtKB-KW"/>
</dbReference>
<protein>
    <submittedName>
        <fullName evidence="11">Aspartic proteinase-like protein 2</fullName>
    </submittedName>
</protein>
<dbReference type="Proteomes" id="UP000087171">
    <property type="component" value="Unplaced"/>
</dbReference>
<evidence type="ECO:0000256" key="6">
    <source>
        <dbReference type="PIRSR" id="PIRSR601461-1"/>
    </source>
</evidence>
<reference evidence="11" key="1">
    <citation type="submission" date="2025-08" db="UniProtKB">
        <authorList>
            <consortium name="RefSeq"/>
        </authorList>
    </citation>
    <scope>IDENTIFICATION</scope>
    <source>
        <tissue evidence="11">Etiolated seedlings</tissue>
    </source>
</reference>